<reference evidence="2 3" key="1">
    <citation type="submission" date="2018-07" db="EMBL/GenBank/DDBJ databases">
        <title>Genome sequences of Haloplanus aerogenes JCM 16430T.</title>
        <authorList>
            <person name="Kim Y.B."/>
            <person name="Roh S.W."/>
        </authorList>
    </citation>
    <scope>NUCLEOTIDE SEQUENCE [LARGE SCALE GENOMIC DNA]</scope>
    <source>
        <strain evidence="2 3">JCM 16430</strain>
    </source>
</reference>
<feature type="region of interest" description="Disordered" evidence="1">
    <location>
        <begin position="74"/>
        <end position="93"/>
    </location>
</feature>
<dbReference type="OrthoDB" id="346218at2157"/>
<dbReference type="AlphaFoldDB" id="A0A3G8QX73"/>
<dbReference type="KEGG" id="haer:DU502_16335"/>
<name>A0A3G8QX73_9EURY</name>
<accession>A0A3G8QX73</accession>
<proteinExistence type="predicted"/>
<protein>
    <submittedName>
        <fullName evidence="2">Uncharacterized protein</fullName>
    </submittedName>
</protein>
<sequence length="93" mass="10328">MLETEPAPYEVVGRQNNHLWLEILEGGDQGIRVSVPVHDSEYSENIQKQVQNLSVGDVKELILVSDSEQRPDWRISDFCGNDGAAPDRVPGLA</sequence>
<dbReference type="GeneID" id="38472887"/>
<organism evidence="2 3">
    <name type="scientific">Haloplanus aerogenes</name>
    <dbReference type="NCBI Taxonomy" id="660522"/>
    <lineage>
        <taxon>Archaea</taxon>
        <taxon>Methanobacteriati</taxon>
        <taxon>Methanobacteriota</taxon>
        <taxon>Stenosarchaea group</taxon>
        <taxon>Halobacteria</taxon>
        <taxon>Halobacteriales</taxon>
        <taxon>Haloferacaceae</taxon>
        <taxon>Haloplanus</taxon>
    </lineage>
</organism>
<gene>
    <name evidence="2" type="ORF">DU502_16335</name>
</gene>
<dbReference type="EMBL" id="CP034145">
    <property type="protein sequence ID" value="AZH26845.1"/>
    <property type="molecule type" value="Genomic_DNA"/>
</dbReference>
<dbReference type="RefSeq" id="WP_124897105.1">
    <property type="nucleotide sequence ID" value="NZ_CP034145.1"/>
</dbReference>
<dbReference type="Proteomes" id="UP000282007">
    <property type="component" value="Chromosome"/>
</dbReference>
<evidence type="ECO:0000256" key="1">
    <source>
        <dbReference type="SAM" id="MobiDB-lite"/>
    </source>
</evidence>
<keyword evidence="3" id="KW-1185">Reference proteome</keyword>
<evidence type="ECO:0000313" key="3">
    <source>
        <dbReference type="Proteomes" id="UP000282007"/>
    </source>
</evidence>
<evidence type="ECO:0000313" key="2">
    <source>
        <dbReference type="EMBL" id="AZH26845.1"/>
    </source>
</evidence>